<dbReference type="OrthoDB" id="194358at2759"/>
<dbReference type="GO" id="GO:0085020">
    <property type="term" value="P:protein K6-linked ubiquitination"/>
    <property type="evidence" value="ECO:0007669"/>
    <property type="project" value="TreeGrafter"/>
</dbReference>
<organism evidence="4 5">
    <name type="scientific">Collybia nuda</name>
    <dbReference type="NCBI Taxonomy" id="64659"/>
    <lineage>
        <taxon>Eukaryota</taxon>
        <taxon>Fungi</taxon>
        <taxon>Dikarya</taxon>
        <taxon>Basidiomycota</taxon>
        <taxon>Agaricomycotina</taxon>
        <taxon>Agaricomycetes</taxon>
        <taxon>Agaricomycetidae</taxon>
        <taxon>Agaricales</taxon>
        <taxon>Tricholomatineae</taxon>
        <taxon>Clitocybaceae</taxon>
        <taxon>Collybia</taxon>
    </lineage>
</organism>
<evidence type="ECO:0000313" key="5">
    <source>
        <dbReference type="Proteomes" id="UP000807353"/>
    </source>
</evidence>
<dbReference type="AlphaFoldDB" id="A0A9P5YAT9"/>
<gene>
    <name evidence="4" type="ORF">BDZ94DRAFT_344578</name>
</gene>
<dbReference type="SUPFAM" id="SSF48403">
    <property type="entry name" value="Ankyrin repeat"/>
    <property type="match status" value="1"/>
</dbReference>
<dbReference type="GO" id="GO:0004842">
    <property type="term" value="F:ubiquitin-protein transferase activity"/>
    <property type="evidence" value="ECO:0007669"/>
    <property type="project" value="TreeGrafter"/>
</dbReference>
<dbReference type="Gene3D" id="1.25.40.20">
    <property type="entry name" value="Ankyrin repeat-containing domain"/>
    <property type="match status" value="1"/>
</dbReference>
<proteinExistence type="predicted"/>
<dbReference type="InterPro" id="IPR002110">
    <property type="entry name" value="Ankyrin_rpt"/>
</dbReference>
<dbReference type="PROSITE" id="PS50297">
    <property type="entry name" value="ANK_REP_REGION"/>
    <property type="match status" value="1"/>
</dbReference>
<dbReference type="Proteomes" id="UP000807353">
    <property type="component" value="Unassembled WGS sequence"/>
</dbReference>
<dbReference type="PRINTS" id="PR01415">
    <property type="entry name" value="ANKYRIN"/>
</dbReference>
<evidence type="ECO:0000256" key="3">
    <source>
        <dbReference type="PROSITE-ProRule" id="PRU00023"/>
    </source>
</evidence>
<dbReference type="PANTHER" id="PTHR24171:SF8">
    <property type="entry name" value="BRCA1-ASSOCIATED RING DOMAIN PROTEIN 1"/>
    <property type="match status" value="1"/>
</dbReference>
<feature type="repeat" description="ANK" evidence="3">
    <location>
        <begin position="77"/>
        <end position="109"/>
    </location>
</feature>
<evidence type="ECO:0000256" key="2">
    <source>
        <dbReference type="ARBA" id="ARBA00023043"/>
    </source>
</evidence>
<accession>A0A9P5YAT9</accession>
<evidence type="ECO:0000256" key="1">
    <source>
        <dbReference type="ARBA" id="ARBA00022737"/>
    </source>
</evidence>
<evidence type="ECO:0000313" key="4">
    <source>
        <dbReference type="EMBL" id="KAF9465448.1"/>
    </source>
</evidence>
<reference evidence="4" key="1">
    <citation type="submission" date="2020-11" db="EMBL/GenBank/DDBJ databases">
        <authorList>
            <consortium name="DOE Joint Genome Institute"/>
            <person name="Ahrendt S."/>
            <person name="Riley R."/>
            <person name="Andreopoulos W."/>
            <person name="Labutti K."/>
            <person name="Pangilinan J."/>
            <person name="Ruiz-Duenas F.J."/>
            <person name="Barrasa J.M."/>
            <person name="Sanchez-Garcia M."/>
            <person name="Camarero S."/>
            <person name="Miyauchi S."/>
            <person name="Serrano A."/>
            <person name="Linde D."/>
            <person name="Babiker R."/>
            <person name="Drula E."/>
            <person name="Ayuso-Fernandez I."/>
            <person name="Pacheco R."/>
            <person name="Padilla G."/>
            <person name="Ferreira P."/>
            <person name="Barriuso J."/>
            <person name="Kellner H."/>
            <person name="Castanera R."/>
            <person name="Alfaro M."/>
            <person name="Ramirez L."/>
            <person name="Pisabarro A.G."/>
            <person name="Kuo A."/>
            <person name="Tritt A."/>
            <person name="Lipzen A."/>
            <person name="He G."/>
            <person name="Yan M."/>
            <person name="Ng V."/>
            <person name="Cullen D."/>
            <person name="Martin F."/>
            <person name="Rosso M.-N."/>
            <person name="Henrissat B."/>
            <person name="Hibbett D."/>
            <person name="Martinez A.T."/>
            <person name="Grigoriev I.V."/>
        </authorList>
    </citation>
    <scope>NUCLEOTIDE SEQUENCE</scope>
    <source>
        <strain evidence="4">CBS 247.69</strain>
    </source>
</reference>
<dbReference type="Pfam" id="PF12796">
    <property type="entry name" value="Ank_2"/>
    <property type="match status" value="1"/>
</dbReference>
<dbReference type="PROSITE" id="PS50088">
    <property type="entry name" value="ANK_REPEAT"/>
    <property type="match status" value="1"/>
</dbReference>
<dbReference type="PANTHER" id="PTHR24171">
    <property type="entry name" value="ANKYRIN REPEAT DOMAIN-CONTAINING PROTEIN 39-RELATED"/>
    <property type="match status" value="1"/>
</dbReference>
<dbReference type="EMBL" id="MU150247">
    <property type="protein sequence ID" value="KAF9465448.1"/>
    <property type="molecule type" value="Genomic_DNA"/>
</dbReference>
<keyword evidence="1" id="KW-0677">Repeat</keyword>
<dbReference type="InterPro" id="IPR036770">
    <property type="entry name" value="Ankyrin_rpt-contain_sf"/>
</dbReference>
<sequence length="349" mass="38041">MEYSYPPHAFCPWIDGDFFVDELFWVDPWHGTGLTGSAYYSIRNDGVPLIVSVQENDLSRVQQHIADGVDVQAVGLDGETALHMAAALGHTQAIVLLLAANAIVDVQTYDGCTPLVQCARFCPLDLSVATADLLLSAGADPMKTVTHDLVSLPPLVYAIRSKNIPLIKHLTPITNLGYVAGIGRTTSECAREALALASNSGDTVVFDYLYSRGLPIQPASLFYATHPATFDTIITTIPVEQVELQALAPRLLYSARSFRPSLEFAHSNLLSSFGSYLALLAAKLFGTYNIDPNEKDMRVSIIACGDESLVRIAIRHNFDITALSDLEIESSIRNKSLNFITLIQSLRTI</sequence>
<dbReference type="SMART" id="SM00248">
    <property type="entry name" value="ANK"/>
    <property type="match status" value="2"/>
</dbReference>
<keyword evidence="2 3" id="KW-0040">ANK repeat</keyword>
<keyword evidence="5" id="KW-1185">Reference proteome</keyword>
<protein>
    <submittedName>
        <fullName evidence="4">Ankyrin repeat-containing domain protein</fullName>
    </submittedName>
</protein>
<comment type="caution">
    <text evidence="4">The sequence shown here is derived from an EMBL/GenBank/DDBJ whole genome shotgun (WGS) entry which is preliminary data.</text>
</comment>
<name>A0A9P5YAT9_9AGAR</name>